<feature type="region of interest" description="Disordered" evidence="1">
    <location>
        <begin position="160"/>
        <end position="225"/>
    </location>
</feature>
<organism evidence="2">
    <name type="scientific">Cyprideis torosa</name>
    <dbReference type="NCBI Taxonomy" id="163714"/>
    <lineage>
        <taxon>Eukaryota</taxon>
        <taxon>Metazoa</taxon>
        <taxon>Ecdysozoa</taxon>
        <taxon>Arthropoda</taxon>
        <taxon>Crustacea</taxon>
        <taxon>Oligostraca</taxon>
        <taxon>Ostracoda</taxon>
        <taxon>Podocopa</taxon>
        <taxon>Podocopida</taxon>
        <taxon>Cytherocopina</taxon>
        <taxon>Cytheroidea</taxon>
        <taxon>Cytherideidae</taxon>
        <taxon>Cyprideis</taxon>
    </lineage>
</organism>
<name>A0A7R8ZS60_9CRUS</name>
<dbReference type="EMBL" id="OB664596">
    <property type="protein sequence ID" value="CAD7232380.1"/>
    <property type="molecule type" value="Genomic_DNA"/>
</dbReference>
<reference evidence="2" key="1">
    <citation type="submission" date="2020-11" db="EMBL/GenBank/DDBJ databases">
        <authorList>
            <person name="Tran Van P."/>
        </authorList>
    </citation>
    <scope>NUCLEOTIDE SEQUENCE</scope>
</reference>
<feature type="compositionally biased region" description="Polar residues" evidence="1">
    <location>
        <begin position="203"/>
        <end position="218"/>
    </location>
</feature>
<accession>A0A7R8ZS60</accession>
<protein>
    <submittedName>
        <fullName evidence="2">Uncharacterized protein</fullName>
    </submittedName>
</protein>
<feature type="compositionally biased region" description="Low complexity" evidence="1">
    <location>
        <begin position="32"/>
        <end position="44"/>
    </location>
</feature>
<evidence type="ECO:0000313" key="2">
    <source>
        <dbReference type="EMBL" id="CAD7232380.1"/>
    </source>
</evidence>
<evidence type="ECO:0000256" key="1">
    <source>
        <dbReference type="SAM" id="MobiDB-lite"/>
    </source>
</evidence>
<feature type="region of interest" description="Disordered" evidence="1">
    <location>
        <begin position="25"/>
        <end position="50"/>
    </location>
</feature>
<feature type="compositionally biased region" description="Pro residues" evidence="1">
    <location>
        <begin position="160"/>
        <end position="195"/>
    </location>
</feature>
<dbReference type="AlphaFoldDB" id="A0A7R8ZS60"/>
<sequence length="246" mass="26081">MALGAASLAPGPTLSGASSVTMPLASPVGGDARPPAAPATYPLPANAPEPRPTAVEVLARRCDDLEYFLTMENLNIHRQQVILNKLWETFGLLHPQIHTPEMEQTLHILSTVLGLAPPSPGSLLPPTSSPYVPLVPTFSPYDPYPLSAYPQAPSSAAPVPLPAVAPSAHPPRPLSSPCPSRTPPAPAPPTRPPRLLPSWTPSQTKTAATTGNWPTLKTNTEEMETTRKVRAHATRSWGWGLTGHSI</sequence>
<gene>
    <name evidence="2" type="ORF">CTOB1V02_LOCUS10216</name>
</gene>
<proteinExistence type="predicted"/>